<evidence type="ECO:0000259" key="1">
    <source>
        <dbReference type="Pfam" id="PF00534"/>
    </source>
</evidence>
<dbReference type="OrthoDB" id="9811902at2"/>
<dbReference type="PANTHER" id="PTHR45947:SF3">
    <property type="entry name" value="SULFOQUINOVOSYL TRANSFERASE SQD2"/>
    <property type="match status" value="1"/>
</dbReference>
<dbReference type="CDD" id="cd03801">
    <property type="entry name" value="GT4_PimA-like"/>
    <property type="match status" value="1"/>
</dbReference>
<dbReference type="SUPFAM" id="SSF53756">
    <property type="entry name" value="UDP-Glycosyltransferase/glycogen phosphorylase"/>
    <property type="match status" value="1"/>
</dbReference>
<sequence length="387" mass="45409">MKDIDVLIVARPDHSMQIYNALLKQDRLSFLFLSYKVFPVWIKKMFGIKKMTTVSKNAICSWKLTIVNLCRYKFRFPFAQNWDETLIFDRHLRRIFKNKRVRIIHYWPEYGDYEIIKYVKSHPGTLAFADIHMPHPKSVYEDMKSVYLKYGIEPESMQLFNMAQNQADFVNNANDILVPSSYVADSYKRIYKDKRYHIISYGITVSSSYTKRHRTIVKEFVYAGRISLEKGSDLLLDFFERNPELNIHLYGSIVNGQEFIFDKYKGIPNIYFHGLVPKVELQNRLKLYDVGIHLSRFDAYSLAVGEMIGTGLPVIVSEAVGNKDDIKAENFGLVTSLEVKCIEDTIRQMCKLDLYNKFVDNIEDYIRYRHVSYGEKLINFYLNTIAS</sequence>
<keyword evidence="2" id="KW-0808">Transferase</keyword>
<dbReference type="Gene3D" id="3.40.50.2000">
    <property type="entry name" value="Glycogen Phosphorylase B"/>
    <property type="match status" value="1"/>
</dbReference>
<organism evidence="2 3">
    <name type="scientific">Xylanibacter ruminicola</name>
    <name type="common">Prevotella ruminicola</name>
    <dbReference type="NCBI Taxonomy" id="839"/>
    <lineage>
        <taxon>Bacteria</taxon>
        <taxon>Pseudomonadati</taxon>
        <taxon>Bacteroidota</taxon>
        <taxon>Bacteroidia</taxon>
        <taxon>Bacteroidales</taxon>
        <taxon>Prevotellaceae</taxon>
        <taxon>Xylanibacter</taxon>
    </lineage>
</organism>
<proteinExistence type="predicted"/>
<evidence type="ECO:0000313" key="2">
    <source>
        <dbReference type="EMBL" id="SEA55205.1"/>
    </source>
</evidence>
<accession>A0A1H4C425</accession>
<gene>
    <name evidence="2" type="ORF">SAMN05216462_1762</name>
</gene>
<name>A0A1H4C425_XYLRU</name>
<protein>
    <submittedName>
        <fullName evidence="2">Glycosyltransferase involved in cell wall bisynthesis</fullName>
    </submittedName>
</protein>
<dbReference type="RefSeq" id="WP_074761124.1">
    <property type="nucleotide sequence ID" value="NZ_FNRF01000003.1"/>
</dbReference>
<reference evidence="2 3" key="1">
    <citation type="submission" date="2016-10" db="EMBL/GenBank/DDBJ databases">
        <authorList>
            <person name="de Groot N.N."/>
        </authorList>
    </citation>
    <scope>NUCLEOTIDE SEQUENCE [LARGE SCALE GENOMIC DNA]</scope>
    <source>
        <strain evidence="2 3">D31d</strain>
    </source>
</reference>
<dbReference type="AlphaFoldDB" id="A0A1H4C425"/>
<dbReference type="Proteomes" id="UP000182257">
    <property type="component" value="Unassembled WGS sequence"/>
</dbReference>
<dbReference type="EMBL" id="FNRF01000003">
    <property type="protein sequence ID" value="SEA55205.1"/>
    <property type="molecule type" value="Genomic_DNA"/>
</dbReference>
<dbReference type="InterPro" id="IPR001296">
    <property type="entry name" value="Glyco_trans_1"/>
</dbReference>
<dbReference type="GO" id="GO:0016758">
    <property type="term" value="F:hexosyltransferase activity"/>
    <property type="evidence" value="ECO:0007669"/>
    <property type="project" value="TreeGrafter"/>
</dbReference>
<evidence type="ECO:0000313" key="3">
    <source>
        <dbReference type="Proteomes" id="UP000182257"/>
    </source>
</evidence>
<feature type="domain" description="Glycosyl transferase family 1" evidence="1">
    <location>
        <begin position="218"/>
        <end position="358"/>
    </location>
</feature>
<dbReference type="InterPro" id="IPR050194">
    <property type="entry name" value="Glycosyltransferase_grp1"/>
</dbReference>
<dbReference type="Pfam" id="PF00534">
    <property type="entry name" value="Glycos_transf_1"/>
    <property type="match status" value="1"/>
</dbReference>
<dbReference type="PANTHER" id="PTHR45947">
    <property type="entry name" value="SULFOQUINOVOSYL TRANSFERASE SQD2"/>
    <property type="match status" value="1"/>
</dbReference>